<evidence type="ECO:0000256" key="3">
    <source>
        <dbReference type="ARBA" id="ARBA00023237"/>
    </source>
</evidence>
<dbReference type="EMBL" id="JAFKCS010000383">
    <property type="protein sequence ID" value="MBN7823086.1"/>
    <property type="molecule type" value="Genomic_DNA"/>
</dbReference>
<gene>
    <name evidence="6" type="ORF">J0A65_24695</name>
</gene>
<feature type="signal peptide" evidence="4">
    <location>
        <begin position="1"/>
        <end position="36"/>
    </location>
</feature>
<keyword evidence="1" id="KW-0813">Transport</keyword>
<keyword evidence="4" id="KW-0732">Signal</keyword>
<reference evidence="6 7" key="1">
    <citation type="submission" date="2021-03" db="EMBL/GenBank/DDBJ databases">
        <title>novel species isolated from a fishpond in China.</title>
        <authorList>
            <person name="Lu H."/>
            <person name="Cai Z."/>
        </authorList>
    </citation>
    <scope>NUCLEOTIDE SEQUENCE [LARGE SCALE GENOMIC DNA]</scope>
    <source>
        <strain evidence="6 7">Y57</strain>
    </source>
</reference>
<dbReference type="SMART" id="SM00965">
    <property type="entry name" value="STN"/>
    <property type="match status" value="1"/>
</dbReference>
<evidence type="ECO:0000256" key="2">
    <source>
        <dbReference type="ARBA" id="ARBA00023136"/>
    </source>
</evidence>
<protein>
    <submittedName>
        <fullName evidence="6">STN domain-containing protein</fullName>
    </submittedName>
</protein>
<evidence type="ECO:0000256" key="4">
    <source>
        <dbReference type="SAM" id="SignalP"/>
    </source>
</evidence>
<comment type="caution">
    <text evidence="6">The sequence shown here is derived from an EMBL/GenBank/DDBJ whole genome shotgun (WGS) entry which is preliminary data.</text>
</comment>
<evidence type="ECO:0000313" key="6">
    <source>
        <dbReference type="EMBL" id="MBN7823086.1"/>
    </source>
</evidence>
<name>A0ABS3D130_9ALTE</name>
<dbReference type="Pfam" id="PF07660">
    <property type="entry name" value="STN"/>
    <property type="match status" value="1"/>
</dbReference>
<feature type="chain" id="PRO_5045717021" evidence="4">
    <location>
        <begin position="37"/>
        <end position="162"/>
    </location>
</feature>
<feature type="non-terminal residue" evidence="6">
    <location>
        <position position="162"/>
    </location>
</feature>
<organism evidence="6 7">
    <name type="scientific">Bowmanella yangjiangensis</name>
    <dbReference type="NCBI Taxonomy" id="2811230"/>
    <lineage>
        <taxon>Bacteria</taxon>
        <taxon>Pseudomonadati</taxon>
        <taxon>Pseudomonadota</taxon>
        <taxon>Gammaproteobacteria</taxon>
        <taxon>Alteromonadales</taxon>
        <taxon>Alteromonadaceae</taxon>
        <taxon>Bowmanella</taxon>
    </lineage>
</organism>
<dbReference type="Gene3D" id="3.55.50.30">
    <property type="match status" value="1"/>
</dbReference>
<keyword evidence="2" id="KW-0472">Membrane</keyword>
<dbReference type="Proteomes" id="UP000663992">
    <property type="component" value="Unassembled WGS sequence"/>
</dbReference>
<evidence type="ECO:0000313" key="7">
    <source>
        <dbReference type="Proteomes" id="UP000663992"/>
    </source>
</evidence>
<dbReference type="RefSeq" id="WP_206596886.1">
    <property type="nucleotide sequence ID" value="NZ_JAFKCS010000383.1"/>
</dbReference>
<feature type="domain" description="Secretin/TonB short N-terminal" evidence="5">
    <location>
        <begin position="64"/>
        <end position="115"/>
    </location>
</feature>
<keyword evidence="3" id="KW-0998">Cell outer membrane</keyword>
<keyword evidence="7" id="KW-1185">Reference proteome</keyword>
<dbReference type="InterPro" id="IPR011662">
    <property type="entry name" value="Secretin/TonB_short_N"/>
</dbReference>
<evidence type="ECO:0000256" key="1">
    <source>
        <dbReference type="ARBA" id="ARBA00022448"/>
    </source>
</evidence>
<proteinExistence type="predicted"/>
<evidence type="ECO:0000259" key="5">
    <source>
        <dbReference type="SMART" id="SM00965"/>
    </source>
</evidence>
<sequence>MQSPRSTRSALRSAIRNALFCSGLALGAALPALARADSAHTQAYQISAGPLAEVLGRFASAAGVALSFDAALLQGRQSQGLQGQYGVEDGFARLLQGSGLQAVRQAEGVYGLTPQPQAAVASPAPSRVAGDVLRLQDTEVTVSTLRGDTAVGQTSQRVTVID</sequence>
<accession>A0ABS3D130</accession>